<comment type="caution">
    <text evidence="11">The sequence shown here is derived from an EMBL/GenBank/DDBJ whole genome shotgun (WGS) entry which is preliminary data.</text>
</comment>
<feature type="compositionally biased region" description="Polar residues" evidence="9">
    <location>
        <begin position="567"/>
        <end position="583"/>
    </location>
</feature>
<feature type="region of interest" description="Disordered" evidence="9">
    <location>
        <begin position="962"/>
        <end position="1084"/>
    </location>
</feature>
<dbReference type="PANTHER" id="PTHR45639:SF3">
    <property type="entry name" value="HYPOXIA UP-REGULATED PROTEIN 1"/>
    <property type="match status" value="1"/>
</dbReference>
<protein>
    <recommendedName>
        <fullName evidence="8">Hypoxia up-regulated protein 1</fullName>
    </recommendedName>
</protein>
<dbReference type="Gene3D" id="3.90.640.10">
    <property type="entry name" value="Actin, Chain A, domain 4"/>
    <property type="match status" value="1"/>
</dbReference>
<dbReference type="FunFam" id="3.90.640.10:FF:000012">
    <property type="entry name" value="Hypoxia up-regulated protein 1"/>
    <property type="match status" value="1"/>
</dbReference>
<feature type="compositionally biased region" description="Low complexity" evidence="9">
    <location>
        <begin position="1026"/>
        <end position="1038"/>
    </location>
</feature>
<dbReference type="InterPro" id="IPR013126">
    <property type="entry name" value="Hsp_70_fam"/>
</dbReference>
<gene>
    <name evidence="11" type="ORF">OFUS_LOCUS21211</name>
</gene>
<dbReference type="InterPro" id="IPR029047">
    <property type="entry name" value="HSP70_peptide-bd_sf"/>
</dbReference>
<keyword evidence="5" id="KW-0256">Endoplasmic reticulum</keyword>
<evidence type="ECO:0000256" key="6">
    <source>
        <dbReference type="ARBA" id="ARBA00022840"/>
    </source>
</evidence>
<keyword evidence="6" id="KW-0067">ATP-binding</keyword>
<feature type="compositionally biased region" description="Low complexity" evidence="9">
    <location>
        <begin position="972"/>
        <end position="981"/>
    </location>
</feature>
<keyword evidence="12" id="KW-1185">Reference proteome</keyword>
<dbReference type="SUPFAM" id="SSF100934">
    <property type="entry name" value="Heat shock protein 70kD (HSP70), C-terminal subdomain"/>
    <property type="match status" value="1"/>
</dbReference>
<evidence type="ECO:0000256" key="2">
    <source>
        <dbReference type="ARBA" id="ARBA00007381"/>
    </source>
</evidence>
<evidence type="ECO:0000256" key="3">
    <source>
        <dbReference type="ARBA" id="ARBA00022729"/>
    </source>
</evidence>
<comment type="similarity">
    <text evidence="2">Belongs to the heat shock protein 70 family.</text>
</comment>
<evidence type="ECO:0000256" key="7">
    <source>
        <dbReference type="ARBA" id="ARBA00023186"/>
    </source>
</evidence>
<evidence type="ECO:0000256" key="8">
    <source>
        <dbReference type="ARBA" id="ARBA00040503"/>
    </source>
</evidence>
<evidence type="ECO:0000256" key="9">
    <source>
        <dbReference type="SAM" id="MobiDB-lite"/>
    </source>
</evidence>
<keyword evidence="7" id="KW-0143">Chaperone</keyword>
<dbReference type="GO" id="GO:0005788">
    <property type="term" value="C:endoplasmic reticulum lumen"/>
    <property type="evidence" value="ECO:0007669"/>
    <property type="project" value="UniProtKB-SubCell"/>
</dbReference>
<name>A0A8J1TY14_OWEFU</name>
<evidence type="ECO:0000313" key="11">
    <source>
        <dbReference type="EMBL" id="CAH1796847.1"/>
    </source>
</evidence>
<dbReference type="CDD" id="cd10230">
    <property type="entry name" value="ASKHA_NBD_HSP70_HYOU1"/>
    <property type="match status" value="1"/>
</dbReference>
<dbReference type="AlphaFoldDB" id="A0A8J1TY14"/>
<dbReference type="FunFam" id="1.20.1270.10:FF:000002">
    <property type="entry name" value="Heat shock 70 kDa protein 4"/>
    <property type="match status" value="1"/>
</dbReference>
<feature type="signal peptide" evidence="10">
    <location>
        <begin position="1"/>
        <end position="27"/>
    </location>
</feature>
<feature type="compositionally biased region" description="Basic and acidic residues" evidence="9">
    <location>
        <begin position="984"/>
        <end position="1003"/>
    </location>
</feature>
<feature type="compositionally biased region" description="Basic and acidic residues" evidence="9">
    <location>
        <begin position="1039"/>
        <end position="1078"/>
    </location>
</feature>
<dbReference type="FunFam" id="3.30.30.30:FF:000004">
    <property type="entry name" value="hypoxia up-regulated protein 1"/>
    <property type="match status" value="1"/>
</dbReference>
<reference evidence="11" key="1">
    <citation type="submission" date="2022-03" db="EMBL/GenBank/DDBJ databases">
        <authorList>
            <person name="Martin C."/>
        </authorList>
    </citation>
    <scope>NUCLEOTIDE SEQUENCE</scope>
</reference>
<feature type="compositionally biased region" description="Basic and acidic residues" evidence="9">
    <location>
        <begin position="719"/>
        <end position="733"/>
    </location>
</feature>
<evidence type="ECO:0000256" key="4">
    <source>
        <dbReference type="ARBA" id="ARBA00022741"/>
    </source>
</evidence>
<keyword evidence="3 10" id="KW-0732">Signal</keyword>
<feature type="compositionally biased region" description="Basic and acidic residues" evidence="9">
    <location>
        <begin position="584"/>
        <end position="712"/>
    </location>
</feature>
<dbReference type="Gene3D" id="3.30.420.40">
    <property type="match status" value="2"/>
</dbReference>
<dbReference type="SUPFAM" id="SSF53067">
    <property type="entry name" value="Actin-like ATPase domain"/>
    <property type="match status" value="2"/>
</dbReference>
<dbReference type="Pfam" id="PF00012">
    <property type="entry name" value="HSP70"/>
    <property type="match status" value="1"/>
</dbReference>
<dbReference type="OrthoDB" id="10262720at2759"/>
<dbReference type="InterPro" id="IPR029048">
    <property type="entry name" value="HSP70_C_sf"/>
</dbReference>
<feature type="region of interest" description="Disordered" evidence="9">
    <location>
        <begin position="557"/>
        <end position="771"/>
    </location>
</feature>
<dbReference type="GO" id="GO:0140662">
    <property type="term" value="F:ATP-dependent protein folding chaperone"/>
    <property type="evidence" value="ECO:0007669"/>
    <property type="project" value="InterPro"/>
</dbReference>
<evidence type="ECO:0000256" key="1">
    <source>
        <dbReference type="ARBA" id="ARBA00004319"/>
    </source>
</evidence>
<evidence type="ECO:0000256" key="10">
    <source>
        <dbReference type="SAM" id="SignalP"/>
    </source>
</evidence>
<dbReference type="Gene3D" id="3.30.30.30">
    <property type="match status" value="1"/>
</dbReference>
<evidence type="ECO:0000313" key="12">
    <source>
        <dbReference type="Proteomes" id="UP000749559"/>
    </source>
</evidence>
<organism evidence="11 12">
    <name type="scientific">Owenia fusiformis</name>
    <name type="common">Polychaete worm</name>
    <dbReference type="NCBI Taxonomy" id="6347"/>
    <lineage>
        <taxon>Eukaryota</taxon>
        <taxon>Metazoa</taxon>
        <taxon>Spiralia</taxon>
        <taxon>Lophotrochozoa</taxon>
        <taxon>Annelida</taxon>
        <taxon>Polychaeta</taxon>
        <taxon>Sedentaria</taxon>
        <taxon>Canalipalpata</taxon>
        <taxon>Sabellida</taxon>
        <taxon>Oweniida</taxon>
        <taxon>Oweniidae</taxon>
        <taxon>Owenia</taxon>
    </lineage>
</organism>
<feature type="compositionally biased region" description="Basic and acidic residues" evidence="9">
    <location>
        <begin position="741"/>
        <end position="771"/>
    </location>
</feature>
<evidence type="ECO:0000256" key="5">
    <source>
        <dbReference type="ARBA" id="ARBA00022824"/>
    </source>
</evidence>
<dbReference type="Gene3D" id="2.60.34.10">
    <property type="entry name" value="Substrate Binding Domain Of DNAk, Chain A, domain 1"/>
    <property type="match status" value="1"/>
</dbReference>
<sequence length="1084" mass="122654">MTMPERKGPLTLLLALFLAIYINHADGLAVMSVDLGSEFMKIAIVKPGVPMEIAYNEESKRKTPVVITMRNGERLIGDGALTTSVRYPKAAFKFLNDLLAKPLDNPLVQQYQRRFPDATLEQDEQMNTVVFRHEGETYSPEELLAMVLEKAKDIASTFAEQPVKEAVITVPAYFNQAERKSVMRAADLVGLKVLQLMNDNSAVALNYGVFRRKSFNSTTQYYMFYDMGSTSTTATVAAYQVVKTKEGTIVETNPQVTIKGVGYDRSLGGVEFQLRLQKHLAKLFNEQKKTPQDVTEIPRSMAKLFKEAGRLKTVLSANTEHYAQVESLVEDIDFRAKVTRDEYEEMCKDLMERVSKPIKDAMDAAEISMEMINEVILMGAGTRVPKVQEKILAEIKREDLGKSINTDEAAALGAVYQAAHLSKGFKVLKFLVKEANMFPIQVEFERTKVDDDGKESTKTVKRTLFGRWNPFPQKKVMTFNKHTTDFTFDVNYGDLSFLSETELKTFGDLELNKVSLAGVADAHTKYGKDAESKGVKAHFKMDESGILVLDKVEFQFEKQPSPEDDQSTLSKLGNTISNFFSGSTDEKPSEDVKEGEAKEGEAKEGEAKEGEKKEATEDQKKETDDETKETPEKEETKEEAEKPADEDKPADDKPADTEPTEEKADTTEGKSDEETKQEGDKTEADGDKEETKNGEKKKKANGEKYDSREGKKDKKGKKGDKDKKEEKEEEKKPPKPQTIKEPIEAKTEHRGLPEPSEDKIQSMKKKIDDMRKKDEEKRLLEIAKNELESYIFTYQDKLYQEDYEKCSTEEERSVLSGKLSEASDWLYEQEDSVPTQDYKDKLKSLQKAMKDVILRVKEVSERPAALDALKSMLNYSVHFKEGMKNFTAGMTEGDEIFTEVEFNTLAKLVNETTAWREEQLALQEKTPLYEKPVILIEDIATKVQALDREVKYLVSKAKYYKPKPKPKEETKASNTTTNTTSEDIGTKKVKDDKKDKKDKKKVEDDDEDVQVEVENGDEPVTEEPINTETKNTESNTESTKTEEQSDNKKETESSDKSDNDEKSEKVETEETKHGHGENGPDDEL</sequence>
<dbReference type="Gene3D" id="1.20.1270.10">
    <property type="match status" value="1"/>
</dbReference>
<proteinExistence type="inferred from homology"/>
<comment type="subcellular location">
    <subcellularLocation>
        <location evidence="1">Endoplasmic reticulum lumen</location>
    </subcellularLocation>
</comment>
<dbReference type="GO" id="GO:0034663">
    <property type="term" value="C:endoplasmic reticulum chaperone complex"/>
    <property type="evidence" value="ECO:0007669"/>
    <property type="project" value="TreeGrafter"/>
</dbReference>
<dbReference type="PRINTS" id="PR00301">
    <property type="entry name" value="HEATSHOCK70"/>
</dbReference>
<dbReference type="PANTHER" id="PTHR45639">
    <property type="entry name" value="HSC70CB, ISOFORM G-RELATED"/>
    <property type="match status" value="1"/>
</dbReference>
<keyword evidence="4" id="KW-0547">Nucleotide-binding</keyword>
<dbReference type="EMBL" id="CAIIXF020000010">
    <property type="protein sequence ID" value="CAH1796847.1"/>
    <property type="molecule type" value="Genomic_DNA"/>
</dbReference>
<accession>A0A8J1TY14</accession>
<dbReference type="GO" id="GO:0030968">
    <property type="term" value="P:endoplasmic reticulum unfolded protein response"/>
    <property type="evidence" value="ECO:0007669"/>
    <property type="project" value="TreeGrafter"/>
</dbReference>
<feature type="compositionally biased region" description="Acidic residues" evidence="9">
    <location>
        <begin position="1004"/>
        <end position="1021"/>
    </location>
</feature>
<dbReference type="Proteomes" id="UP000749559">
    <property type="component" value="Unassembled WGS sequence"/>
</dbReference>
<feature type="chain" id="PRO_5043591006" description="Hypoxia up-regulated protein 1" evidence="10">
    <location>
        <begin position="28"/>
        <end position="1084"/>
    </location>
</feature>
<dbReference type="GO" id="GO:0005524">
    <property type="term" value="F:ATP binding"/>
    <property type="evidence" value="ECO:0007669"/>
    <property type="project" value="UniProtKB-KW"/>
</dbReference>
<dbReference type="InterPro" id="IPR043129">
    <property type="entry name" value="ATPase_NBD"/>
</dbReference>